<dbReference type="EMBL" id="JABSTU010000005">
    <property type="protein sequence ID" value="KAH8030591.1"/>
    <property type="molecule type" value="Genomic_DNA"/>
</dbReference>
<evidence type="ECO:0000313" key="2">
    <source>
        <dbReference type="Proteomes" id="UP000821866"/>
    </source>
</evidence>
<sequence length="202" mass="22717">MKEQATKMTDRDDPLEMSAVMLADMLSSFTEGDTGPDVGVVFKILEQVGRLGGWQDRELVCIARCLKDLVRRFFRSRDPKTFDEPIAIGAKEEHNEKVSWSHSLPVRYVEENTDVHEMHSRLDHLANLVESFSVRNKVKQNCSRSSSLILAGAITVAGLVTFGENATGINKESGIRRVAAAFTKARRGWEIRIRKPRRNSSS</sequence>
<dbReference type="Proteomes" id="UP000821866">
    <property type="component" value="Chromosome 3"/>
</dbReference>
<dbReference type="AlphaFoldDB" id="A0A9J6E8F2"/>
<accession>A0A9J6E8F2</accession>
<proteinExistence type="predicted"/>
<protein>
    <submittedName>
        <fullName evidence="1">Uncharacterized protein</fullName>
    </submittedName>
</protein>
<keyword evidence="2" id="KW-1185">Reference proteome</keyword>
<reference evidence="1" key="2">
    <citation type="submission" date="2021-09" db="EMBL/GenBank/DDBJ databases">
        <authorList>
            <person name="Jia N."/>
            <person name="Wang J."/>
            <person name="Shi W."/>
            <person name="Du L."/>
            <person name="Sun Y."/>
            <person name="Zhan W."/>
            <person name="Jiang J."/>
            <person name="Wang Q."/>
            <person name="Zhang B."/>
            <person name="Ji P."/>
            <person name="Sakyi L.B."/>
            <person name="Cui X."/>
            <person name="Yuan T."/>
            <person name="Jiang B."/>
            <person name="Yang W."/>
            <person name="Lam T.T.-Y."/>
            <person name="Chang Q."/>
            <person name="Ding S."/>
            <person name="Wang X."/>
            <person name="Zhu J."/>
            <person name="Ruan X."/>
            <person name="Zhao L."/>
            <person name="Wei J."/>
            <person name="Que T."/>
            <person name="Du C."/>
            <person name="Cheng J."/>
            <person name="Dai P."/>
            <person name="Han X."/>
            <person name="Huang E."/>
            <person name="Gao Y."/>
            <person name="Liu J."/>
            <person name="Shao H."/>
            <person name="Ye R."/>
            <person name="Li L."/>
            <person name="Wei W."/>
            <person name="Wang X."/>
            <person name="Wang C."/>
            <person name="Huo Q."/>
            <person name="Li W."/>
            <person name="Guo W."/>
            <person name="Chen H."/>
            <person name="Chen S."/>
            <person name="Zhou L."/>
            <person name="Zhou L."/>
            <person name="Ni X."/>
            <person name="Tian J."/>
            <person name="Zhou Y."/>
            <person name="Sheng Y."/>
            <person name="Liu T."/>
            <person name="Pan Y."/>
            <person name="Xia L."/>
            <person name="Li J."/>
            <person name="Zhao F."/>
            <person name="Cao W."/>
        </authorList>
    </citation>
    <scope>NUCLEOTIDE SEQUENCE</scope>
    <source>
        <strain evidence="1">Rmic-2018</strain>
        <tissue evidence="1">Larvae</tissue>
    </source>
</reference>
<gene>
    <name evidence="1" type="ORF">HPB51_010412</name>
</gene>
<name>A0A9J6E8F2_RHIMP</name>
<comment type="caution">
    <text evidence="1">The sequence shown here is derived from an EMBL/GenBank/DDBJ whole genome shotgun (WGS) entry which is preliminary data.</text>
</comment>
<organism evidence="1 2">
    <name type="scientific">Rhipicephalus microplus</name>
    <name type="common">Cattle tick</name>
    <name type="synonym">Boophilus microplus</name>
    <dbReference type="NCBI Taxonomy" id="6941"/>
    <lineage>
        <taxon>Eukaryota</taxon>
        <taxon>Metazoa</taxon>
        <taxon>Ecdysozoa</taxon>
        <taxon>Arthropoda</taxon>
        <taxon>Chelicerata</taxon>
        <taxon>Arachnida</taxon>
        <taxon>Acari</taxon>
        <taxon>Parasitiformes</taxon>
        <taxon>Ixodida</taxon>
        <taxon>Ixodoidea</taxon>
        <taxon>Ixodidae</taxon>
        <taxon>Rhipicephalinae</taxon>
        <taxon>Rhipicephalus</taxon>
        <taxon>Boophilus</taxon>
    </lineage>
</organism>
<evidence type="ECO:0000313" key="1">
    <source>
        <dbReference type="EMBL" id="KAH8030591.1"/>
    </source>
</evidence>
<reference evidence="1" key="1">
    <citation type="journal article" date="2020" name="Cell">
        <title>Large-Scale Comparative Analyses of Tick Genomes Elucidate Their Genetic Diversity and Vector Capacities.</title>
        <authorList>
            <consortium name="Tick Genome and Microbiome Consortium (TIGMIC)"/>
            <person name="Jia N."/>
            <person name="Wang J."/>
            <person name="Shi W."/>
            <person name="Du L."/>
            <person name="Sun Y."/>
            <person name="Zhan W."/>
            <person name="Jiang J.F."/>
            <person name="Wang Q."/>
            <person name="Zhang B."/>
            <person name="Ji P."/>
            <person name="Bell-Sakyi L."/>
            <person name="Cui X.M."/>
            <person name="Yuan T.T."/>
            <person name="Jiang B.G."/>
            <person name="Yang W.F."/>
            <person name="Lam T.T."/>
            <person name="Chang Q.C."/>
            <person name="Ding S.J."/>
            <person name="Wang X.J."/>
            <person name="Zhu J.G."/>
            <person name="Ruan X.D."/>
            <person name="Zhao L."/>
            <person name="Wei J.T."/>
            <person name="Ye R.Z."/>
            <person name="Que T.C."/>
            <person name="Du C.H."/>
            <person name="Zhou Y.H."/>
            <person name="Cheng J.X."/>
            <person name="Dai P.F."/>
            <person name="Guo W.B."/>
            <person name="Han X.H."/>
            <person name="Huang E.J."/>
            <person name="Li L.F."/>
            <person name="Wei W."/>
            <person name="Gao Y.C."/>
            <person name="Liu J.Z."/>
            <person name="Shao H.Z."/>
            <person name="Wang X."/>
            <person name="Wang C.C."/>
            <person name="Yang T.C."/>
            <person name="Huo Q.B."/>
            <person name="Li W."/>
            <person name="Chen H.Y."/>
            <person name="Chen S.E."/>
            <person name="Zhou L.G."/>
            <person name="Ni X.B."/>
            <person name="Tian J.H."/>
            <person name="Sheng Y."/>
            <person name="Liu T."/>
            <person name="Pan Y.S."/>
            <person name="Xia L.Y."/>
            <person name="Li J."/>
            <person name="Zhao F."/>
            <person name="Cao W.C."/>
        </authorList>
    </citation>
    <scope>NUCLEOTIDE SEQUENCE</scope>
    <source>
        <strain evidence="1">Rmic-2018</strain>
    </source>
</reference>